<evidence type="ECO:0000313" key="8">
    <source>
        <dbReference type="EMBL" id="KCV69997.1"/>
    </source>
</evidence>
<keyword evidence="5 6" id="KW-0539">Nucleus</keyword>
<evidence type="ECO:0000256" key="2">
    <source>
        <dbReference type="ARBA" id="ARBA00009418"/>
    </source>
</evidence>
<feature type="region of interest" description="Disordered" evidence="7">
    <location>
        <begin position="126"/>
        <end position="169"/>
    </location>
</feature>
<sequence length="338" mass="38176">MPPRHIAKKPRTEGPGSTGQQPEDERLLRRMMAFDQGSNSELSSSDDDDNAPEERAPGPDSRHGHLDTSSEYDSDDSDDDSESEYESGDEFDVAAASIDEKIASLQRDLSDIPLSELMELRRTAGAKAVSRLRIASQGGEASLSRGQADSDVPAGKRKKSQPQVQSSRVRVSVLRQVVESQRPKARDPRFERTAGKYNEDLFKKAYGFITDQRQQEIDKLRASINREKNEGRREGLKMSLQRLTQIQKRIKDDDKKQAVRSERLSKERELVRQGKKPYFLKKSDERKIATAARFKALSESGGAGAVQKVLERRRQKQAAKDRRFLPHVRRSAAQQDDD</sequence>
<protein>
    <recommendedName>
        <fullName evidence="6">rRNA biogenesis protein RRP36</fullName>
    </recommendedName>
</protein>
<evidence type="ECO:0000256" key="7">
    <source>
        <dbReference type="SAM" id="MobiDB-lite"/>
    </source>
</evidence>
<comment type="function">
    <text evidence="6">Component of the 90S pre-ribosome involved in the maturation of rRNAs. Required for early cleavages of the pre-RNAs in the 40S ribosomal subunit maturation pathway.</text>
</comment>
<dbReference type="STRING" id="691883.A0A058Z928"/>
<dbReference type="eggNOG" id="KOG3190">
    <property type="taxonomic scope" value="Eukaryota"/>
</dbReference>
<gene>
    <name evidence="8" type="ORF">H696_03462</name>
</gene>
<feature type="compositionally biased region" description="Basic and acidic residues" evidence="7">
    <location>
        <begin position="52"/>
        <end position="68"/>
    </location>
</feature>
<proteinExistence type="inferred from homology"/>
<accession>A0A058Z928</accession>
<organism evidence="8">
    <name type="scientific">Fonticula alba</name>
    <name type="common">Slime mold</name>
    <dbReference type="NCBI Taxonomy" id="691883"/>
    <lineage>
        <taxon>Eukaryota</taxon>
        <taxon>Rotosphaerida</taxon>
        <taxon>Fonticulaceae</taxon>
        <taxon>Fonticula</taxon>
    </lineage>
</organism>
<keyword evidence="3 6" id="KW-0690">Ribosome biogenesis</keyword>
<comment type="subcellular location">
    <subcellularLocation>
        <location evidence="1 6">Nucleus</location>
        <location evidence="1 6">Nucleolus</location>
    </subcellularLocation>
</comment>
<feature type="compositionally biased region" description="Acidic residues" evidence="7">
    <location>
        <begin position="70"/>
        <end position="92"/>
    </location>
</feature>
<dbReference type="GO" id="GO:0005730">
    <property type="term" value="C:nucleolus"/>
    <property type="evidence" value="ECO:0007669"/>
    <property type="project" value="UniProtKB-SubCell"/>
</dbReference>
<dbReference type="AlphaFoldDB" id="A0A058Z928"/>
<keyword evidence="6" id="KW-0687">Ribonucleoprotein</keyword>
<evidence type="ECO:0000256" key="5">
    <source>
        <dbReference type="ARBA" id="ARBA00023242"/>
    </source>
</evidence>
<dbReference type="InterPro" id="IPR009292">
    <property type="entry name" value="RRP36"/>
</dbReference>
<name>A0A058Z928_FONAL</name>
<dbReference type="Proteomes" id="UP000030693">
    <property type="component" value="Unassembled WGS sequence"/>
</dbReference>
<dbReference type="GeneID" id="20528187"/>
<dbReference type="PANTHER" id="PTHR21738:SF0">
    <property type="entry name" value="RIBOSOMAL RNA PROCESSING PROTEIN 36 HOMOLOG"/>
    <property type="match status" value="1"/>
</dbReference>
<reference evidence="8" key="1">
    <citation type="submission" date="2013-04" db="EMBL/GenBank/DDBJ databases">
        <title>The Genome Sequence of Fonticula alba ATCC 38817.</title>
        <authorList>
            <consortium name="The Broad Institute Genomics Platform"/>
            <person name="Russ C."/>
            <person name="Cuomo C."/>
            <person name="Burger G."/>
            <person name="Gray M.W."/>
            <person name="Holland P.W.H."/>
            <person name="King N."/>
            <person name="Lang F.B.F."/>
            <person name="Roger A.J."/>
            <person name="Ruiz-Trillo I."/>
            <person name="Brown M."/>
            <person name="Walker B."/>
            <person name="Young S."/>
            <person name="Zeng Q."/>
            <person name="Gargeya S."/>
            <person name="Fitzgerald M."/>
            <person name="Haas B."/>
            <person name="Abouelleil A."/>
            <person name="Allen A.W."/>
            <person name="Alvarado L."/>
            <person name="Arachchi H.M."/>
            <person name="Berlin A.M."/>
            <person name="Chapman S.B."/>
            <person name="Gainer-Dewar J."/>
            <person name="Goldberg J."/>
            <person name="Griggs A."/>
            <person name="Gujja S."/>
            <person name="Hansen M."/>
            <person name="Howarth C."/>
            <person name="Imamovic A."/>
            <person name="Ireland A."/>
            <person name="Larimer J."/>
            <person name="McCowan C."/>
            <person name="Murphy C."/>
            <person name="Pearson M."/>
            <person name="Poon T.W."/>
            <person name="Priest M."/>
            <person name="Roberts A."/>
            <person name="Saif S."/>
            <person name="Shea T."/>
            <person name="Sisk P."/>
            <person name="Sykes S."/>
            <person name="Wortman J."/>
            <person name="Nusbaum C."/>
            <person name="Birren B."/>
        </authorList>
    </citation>
    <scope>NUCLEOTIDE SEQUENCE [LARGE SCALE GENOMIC DNA]</scope>
    <source>
        <strain evidence="8">ATCC 38817</strain>
    </source>
</reference>
<comment type="subunit">
    <text evidence="6">Associates with 90S and pre-40S pre-ribosomal particles.</text>
</comment>
<feature type="region of interest" description="Disordered" evidence="7">
    <location>
        <begin position="1"/>
        <end position="93"/>
    </location>
</feature>
<dbReference type="GO" id="GO:0030686">
    <property type="term" value="C:90S preribosome"/>
    <property type="evidence" value="ECO:0007669"/>
    <property type="project" value="TreeGrafter"/>
</dbReference>
<dbReference type="PANTHER" id="PTHR21738">
    <property type="entry name" value="RIBOSOMAL RNA PROCESSING PROTEIN 36 HOMOLOG"/>
    <property type="match status" value="1"/>
</dbReference>
<comment type="similarity">
    <text evidence="2 6">Belongs to the RRP36 family.</text>
</comment>
<dbReference type="Pfam" id="PF06102">
    <property type="entry name" value="RRP36"/>
    <property type="match status" value="1"/>
</dbReference>
<dbReference type="GO" id="GO:0000462">
    <property type="term" value="P:maturation of SSU-rRNA from tricistronic rRNA transcript (SSU-rRNA, 5.8S rRNA, LSU-rRNA)"/>
    <property type="evidence" value="ECO:0007669"/>
    <property type="project" value="TreeGrafter"/>
</dbReference>
<keyword evidence="4 6" id="KW-0698">rRNA processing</keyword>
<dbReference type="OMA" id="ERKEMPW"/>
<dbReference type="OrthoDB" id="448446at2759"/>
<feature type="region of interest" description="Disordered" evidence="7">
    <location>
        <begin position="300"/>
        <end position="338"/>
    </location>
</feature>
<dbReference type="RefSeq" id="XP_009495603.1">
    <property type="nucleotide sequence ID" value="XM_009497328.1"/>
</dbReference>
<evidence type="ECO:0000256" key="4">
    <source>
        <dbReference type="ARBA" id="ARBA00022552"/>
    </source>
</evidence>
<evidence type="ECO:0000256" key="6">
    <source>
        <dbReference type="RuleBase" id="RU368027"/>
    </source>
</evidence>
<keyword evidence="9" id="KW-1185">Reference proteome</keyword>
<dbReference type="EMBL" id="KB932205">
    <property type="protein sequence ID" value="KCV69997.1"/>
    <property type="molecule type" value="Genomic_DNA"/>
</dbReference>
<evidence type="ECO:0000256" key="3">
    <source>
        <dbReference type="ARBA" id="ARBA00022517"/>
    </source>
</evidence>
<evidence type="ECO:0000256" key="1">
    <source>
        <dbReference type="ARBA" id="ARBA00004604"/>
    </source>
</evidence>
<evidence type="ECO:0000313" key="9">
    <source>
        <dbReference type="Proteomes" id="UP000030693"/>
    </source>
</evidence>